<dbReference type="RefSeq" id="WP_377713344.1">
    <property type="nucleotide sequence ID" value="NZ_JBHTJM010000003.1"/>
</dbReference>
<evidence type="ECO:0000313" key="2">
    <source>
        <dbReference type="Proteomes" id="UP001596997"/>
    </source>
</evidence>
<dbReference type="EMBL" id="JBHTJM010000003">
    <property type="protein sequence ID" value="MFD0963040.1"/>
    <property type="molecule type" value="Genomic_DNA"/>
</dbReference>
<accession>A0ABW3HZN9</accession>
<dbReference type="Proteomes" id="UP001596997">
    <property type="component" value="Unassembled WGS sequence"/>
</dbReference>
<protein>
    <submittedName>
        <fullName evidence="1">Uncharacterized protein</fullName>
    </submittedName>
</protein>
<proteinExistence type="predicted"/>
<keyword evidence="2" id="KW-1185">Reference proteome</keyword>
<evidence type="ECO:0000313" key="1">
    <source>
        <dbReference type="EMBL" id="MFD0963040.1"/>
    </source>
</evidence>
<gene>
    <name evidence="1" type="ORF">ACFQ1O_03365</name>
</gene>
<sequence>MIKYLLFIFLLFNCFIGISQEDKDVVIIEKRAKYKVDIYATNTSEINQRVHIQFSGEGYRKSGFKPVTTSIKPKDTVYLTTVYEMKKVNNYLSYKIIHLNKLDDKQKKLAQQKVKN</sequence>
<comment type="caution">
    <text evidence="1">The sequence shown here is derived from an EMBL/GenBank/DDBJ whole genome shotgun (WGS) entry which is preliminary data.</text>
</comment>
<organism evidence="1 2">
    <name type="scientific">Pseudofulvibacter geojedonensis</name>
    <dbReference type="NCBI Taxonomy" id="1123758"/>
    <lineage>
        <taxon>Bacteria</taxon>
        <taxon>Pseudomonadati</taxon>
        <taxon>Bacteroidota</taxon>
        <taxon>Flavobacteriia</taxon>
        <taxon>Flavobacteriales</taxon>
        <taxon>Flavobacteriaceae</taxon>
        <taxon>Pseudofulvibacter</taxon>
    </lineage>
</organism>
<reference evidence="2" key="1">
    <citation type="journal article" date="2019" name="Int. J. Syst. Evol. Microbiol.">
        <title>The Global Catalogue of Microorganisms (GCM) 10K type strain sequencing project: providing services to taxonomists for standard genome sequencing and annotation.</title>
        <authorList>
            <consortium name="The Broad Institute Genomics Platform"/>
            <consortium name="The Broad Institute Genome Sequencing Center for Infectious Disease"/>
            <person name="Wu L."/>
            <person name="Ma J."/>
        </authorList>
    </citation>
    <scope>NUCLEOTIDE SEQUENCE [LARGE SCALE GENOMIC DNA]</scope>
    <source>
        <strain evidence="2">CCUG 62114</strain>
    </source>
</reference>
<name>A0ABW3HZN9_9FLAO</name>